<feature type="region of interest" description="Disordered" evidence="1">
    <location>
        <begin position="1"/>
        <end position="33"/>
    </location>
</feature>
<organism evidence="2 3">
    <name type="scientific">Opisthorchis viverrini</name>
    <name type="common">Southeast Asian liver fluke</name>
    <dbReference type="NCBI Taxonomy" id="6198"/>
    <lineage>
        <taxon>Eukaryota</taxon>
        <taxon>Metazoa</taxon>
        <taxon>Spiralia</taxon>
        <taxon>Lophotrochozoa</taxon>
        <taxon>Platyhelminthes</taxon>
        <taxon>Trematoda</taxon>
        <taxon>Digenea</taxon>
        <taxon>Opisthorchiida</taxon>
        <taxon>Opisthorchiata</taxon>
        <taxon>Opisthorchiidae</taxon>
        <taxon>Opisthorchis</taxon>
    </lineage>
</organism>
<dbReference type="Proteomes" id="UP000054324">
    <property type="component" value="Unassembled WGS sequence"/>
</dbReference>
<dbReference type="GeneID" id="20329559"/>
<accession>A0A074YZ86</accession>
<dbReference type="CTD" id="20329559"/>
<reference evidence="2 3" key="1">
    <citation type="submission" date="2013-11" db="EMBL/GenBank/DDBJ databases">
        <title>Opisthorchis viverrini - life in the bile duct.</title>
        <authorList>
            <person name="Young N.D."/>
            <person name="Nagarajan N."/>
            <person name="Lin S.J."/>
            <person name="Korhonen P.K."/>
            <person name="Jex A.R."/>
            <person name="Hall R.S."/>
            <person name="Safavi-Hemami H."/>
            <person name="Kaewkong W."/>
            <person name="Bertrand D."/>
            <person name="Gao S."/>
            <person name="Seet Q."/>
            <person name="Wongkham S."/>
            <person name="Teh B.T."/>
            <person name="Wongkham C."/>
            <person name="Intapan P.M."/>
            <person name="Maleewong W."/>
            <person name="Yang X."/>
            <person name="Hu M."/>
            <person name="Wang Z."/>
            <person name="Hofmann A."/>
            <person name="Sternberg P.W."/>
            <person name="Tan P."/>
            <person name="Wang J."/>
            <person name="Gasser R.B."/>
        </authorList>
    </citation>
    <scope>NUCLEOTIDE SEQUENCE [LARGE SCALE GENOMIC DNA]</scope>
</reference>
<name>A0A074YZ86_OPIVI</name>
<dbReference type="RefSeq" id="XP_009176155.1">
    <property type="nucleotide sequence ID" value="XM_009177891.1"/>
</dbReference>
<dbReference type="KEGG" id="ovi:T265_15394"/>
<evidence type="ECO:0000256" key="1">
    <source>
        <dbReference type="SAM" id="MobiDB-lite"/>
    </source>
</evidence>
<evidence type="ECO:0000313" key="2">
    <source>
        <dbReference type="EMBL" id="KER20106.1"/>
    </source>
</evidence>
<gene>
    <name evidence="2" type="ORF">T265_15394</name>
</gene>
<keyword evidence="3" id="KW-1185">Reference proteome</keyword>
<feature type="non-terminal residue" evidence="2">
    <location>
        <position position="81"/>
    </location>
</feature>
<evidence type="ECO:0000313" key="3">
    <source>
        <dbReference type="Proteomes" id="UP000054324"/>
    </source>
</evidence>
<sequence length="81" mass="8874">YHGDGHALAGDRQSEKRPPAGPGHTSLTGDGLNTDHVKHQMLIIDVWAYTFIIDRSSIAMLSSDKHVLVHNEKNGAEIDDD</sequence>
<dbReference type="EMBL" id="KL597092">
    <property type="protein sequence ID" value="KER20106.1"/>
    <property type="molecule type" value="Genomic_DNA"/>
</dbReference>
<proteinExistence type="predicted"/>
<feature type="non-terminal residue" evidence="2">
    <location>
        <position position="1"/>
    </location>
</feature>
<dbReference type="AlphaFoldDB" id="A0A074YZ86"/>
<protein>
    <submittedName>
        <fullName evidence="2">Uncharacterized protein</fullName>
    </submittedName>
</protein>